<dbReference type="RefSeq" id="WP_272780128.1">
    <property type="nucleotide sequence ID" value="NZ_JAQQLI010000067.1"/>
</dbReference>
<organism evidence="1 2">
    <name type="scientific">Rhodoplanes tepidamans</name>
    <name type="common">Rhodoplanes cryptolactis</name>
    <dbReference type="NCBI Taxonomy" id="200616"/>
    <lineage>
        <taxon>Bacteria</taxon>
        <taxon>Pseudomonadati</taxon>
        <taxon>Pseudomonadota</taxon>
        <taxon>Alphaproteobacteria</taxon>
        <taxon>Hyphomicrobiales</taxon>
        <taxon>Nitrobacteraceae</taxon>
        <taxon>Rhodoplanes</taxon>
    </lineage>
</organism>
<protein>
    <submittedName>
        <fullName evidence="1">Uncharacterized protein</fullName>
    </submittedName>
</protein>
<gene>
    <name evidence="1" type="ORF">PQJ73_26775</name>
</gene>
<evidence type="ECO:0000313" key="2">
    <source>
        <dbReference type="Proteomes" id="UP001165652"/>
    </source>
</evidence>
<comment type="caution">
    <text evidence="1">The sequence shown here is derived from an EMBL/GenBank/DDBJ whole genome shotgun (WGS) entry which is preliminary data.</text>
</comment>
<name>A0ABT5JHV3_RHOTP</name>
<sequence length="132" mass="15239">MTQLPHSFKRIRLNLARSKEYPLGSAQHGYEFVAPLAADGHIDVEQWRKAREHCRVRRFWGDEDEEVGRLVHKPGGPEHARWVFDYDETAEEDDEAGYRFGAHAFVPGEYVSIRDEDGEMHTFQVVTVEPAT</sequence>
<accession>A0ABT5JHV3</accession>
<dbReference type="EMBL" id="JAQQLI010000067">
    <property type="protein sequence ID" value="MDC7789301.1"/>
    <property type="molecule type" value="Genomic_DNA"/>
</dbReference>
<keyword evidence="2" id="KW-1185">Reference proteome</keyword>
<evidence type="ECO:0000313" key="1">
    <source>
        <dbReference type="EMBL" id="MDC7789301.1"/>
    </source>
</evidence>
<reference evidence="1" key="2">
    <citation type="submission" date="2023-02" db="EMBL/GenBank/DDBJ databases">
        <authorList>
            <person name="Rayyan A."/>
            <person name="Meyer T."/>
            <person name="Kyndt J.A."/>
        </authorList>
    </citation>
    <scope>NUCLEOTIDE SEQUENCE</scope>
    <source>
        <strain evidence="1">DSM 9987</strain>
    </source>
</reference>
<reference evidence="1" key="1">
    <citation type="journal article" date="2023" name="Microbiol Resour">
        <title>Genome Sequences of Rhodoplanes serenus and Two Thermotolerant Strains, Rhodoplanes tepidamans and 'Rhodoplanes cryptolactis,' Further Refine the Genus.</title>
        <authorList>
            <person name="Rayyan A.A."/>
            <person name="Kyndt J.A."/>
        </authorList>
    </citation>
    <scope>NUCLEOTIDE SEQUENCE</scope>
    <source>
        <strain evidence="1">DSM 9987</strain>
    </source>
</reference>
<proteinExistence type="predicted"/>
<dbReference type="Proteomes" id="UP001165652">
    <property type="component" value="Unassembled WGS sequence"/>
</dbReference>